<feature type="signal peptide" evidence="2">
    <location>
        <begin position="1"/>
        <end position="19"/>
    </location>
</feature>
<feature type="domain" description="Outer membrane protein beta-barrel" evidence="3">
    <location>
        <begin position="6"/>
        <end position="166"/>
    </location>
</feature>
<evidence type="ECO:0000259" key="3">
    <source>
        <dbReference type="Pfam" id="PF13505"/>
    </source>
</evidence>
<keyword evidence="1 2" id="KW-0732">Signal</keyword>
<feature type="chain" id="PRO_5016392250" evidence="2">
    <location>
        <begin position="20"/>
        <end position="182"/>
    </location>
</feature>
<dbReference type="Proteomes" id="UP000245880">
    <property type="component" value="Unassembled WGS sequence"/>
</dbReference>
<evidence type="ECO:0000313" key="4">
    <source>
        <dbReference type="EMBL" id="PWJ55052.1"/>
    </source>
</evidence>
<protein>
    <submittedName>
        <fullName evidence="4">Outer membrane protein with beta-barrel domain</fullName>
    </submittedName>
</protein>
<evidence type="ECO:0000256" key="2">
    <source>
        <dbReference type="SAM" id="SignalP"/>
    </source>
</evidence>
<dbReference type="EMBL" id="QGDT01000015">
    <property type="protein sequence ID" value="PWJ55052.1"/>
    <property type="molecule type" value="Genomic_DNA"/>
</dbReference>
<keyword evidence="5" id="KW-1185">Reference proteome</keyword>
<proteinExistence type="predicted"/>
<accession>A0A316ABU3</accession>
<name>A0A316ABU3_9BACT</name>
<organism evidence="4 5">
    <name type="scientific">Dyadobacter jejuensis</name>
    <dbReference type="NCBI Taxonomy" id="1082580"/>
    <lineage>
        <taxon>Bacteria</taxon>
        <taxon>Pseudomonadati</taxon>
        <taxon>Bacteroidota</taxon>
        <taxon>Cytophagia</taxon>
        <taxon>Cytophagales</taxon>
        <taxon>Spirosomataceae</taxon>
        <taxon>Dyadobacter</taxon>
    </lineage>
</organism>
<dbReference type="InterPro" id="IPR027385">
    <property type="entry name" value="Beta-barrel_OMP"/>
</dbReference>
<dbReference type="Pfam" id="PF13505">
    <property type="entry name" value="OMP_b-brl"/>
    <property type="match status" value="1"/>
</dbReference>
<comment type="caution">
    <text evidence="4">The sequence shown here is derived from an EMBL/GenBank/DDBJ whole genome shotgun (WGS) entry which is preliminary data.</text>
</comment>
<gene>
    <name evidence="4" type="ORF">CLV98_11573</name>
</gene>
<dbReference type="AlphaFoldDB" id="A0A316ABU3"/>
<dbReference type="RefSeq" id="WP_109677457.1">
    <property type="nucleotide sequence ID" value="NZ_QGDT01000015.1"/>
</dbReference>
<evidence type="ECO:0000256" key="1">
    <source>
        <dbReference type="ARBA" id="ARBA00022729"/>
    </source>
</evidence>
<sequence>MRKIAVILLIMGSISASMAQKNSVLLYGALDAHSIELAGGEKYNAFSISPGLGYQFTDHWTAGVNLAFSSNKYDYNNDKETSFGAGPFVRYAYPLSDIFAVYGQFNATVGSVDHNGVKATHYSGVLFPAIGVNMKNGFALNFNFGQLGYSNDKTKGENGTKNFVLSFGNGIGFGMSKNFGGK</sequence>
<dbReference type="OrthoDB" id="952167at2"/>
<reference evidence="4 5" key="1">
    <citation type="submission" date="2018-03" db="EMBL/GenBank/DDBJ databases">
        <title>Genomic Encyclopedia of Archaeal and Bacterial Type Strains, Phase II (KMG-II): from individual species to whole genera.</title>
        <authorList>
            <person name="Goeker M."/>
        </authorList>
    </citation>
    <scope>NUCLEOTIDE SEQUENCE [LARGE SCALE GENOMIC DNA]</scope>
    <source>
        <strain evidence="4 5">DSM 100346</strain>
    </source>
</reference>
<evidence type="ECO:0000313" key="5">
    <source>
        <dbReference type="Proteomes" id="UP000245880"/>
    </source>
</evidence>